<dbReference type="GO" id="GO:0016020">
    <property type="term" value="C:membrane"/>
    <property type="evidence" value="ECO:0007669"/>
    <property type="project" value="TreeGrafter"/>
</dbReference>
<name>A0A922DXW8_CARIL</name>
<sequence length="130" mass="14509">MAILNKEKPLRKILEALNELMATVNSQTANVELVPFSSACSLISPLFGCLGIAFRFAKGHYIAKVFAPHHGWVIRKSMAAKMYALPTKAHLLKKLNEDGTSETEKYKGVVISSNLYIDKLFLSRELGLDW</sequence>
<dbReference type="PANTHER" id="PTHR10219:SF43">
    <property type="entry name" value="GLYCOLIPID TRANSFER PROTEIN DOMAIN-CONTAINING PROTEIN"/>
    <property type="match status" value="1"/>
</dbReference>
<dbReference type="PANTHER" id="PTHR10219">
    <property type="entry name" value="GLYCOLIPID TRANSFER PROTEIN-RELATED"/>
    <property type="match status" value="1"/>
</dbReference>
<reference evidence="2" key="1">
    <citation type="submission" date="2021-01" db="EMBL/GenBank/DDBJ databases">
        <authorList>
            <person name="Lovell J.T."/>
            <person name="Bentley N."/>
            <person name="Bhattarai G."/>
            <person name="Jenkins J.W."/>
            <person name="Sreedasyam A."/>
            <person name="Alarcon Y."/>
            <person name="Bock C."/>
            <person name="Boston L."/>
            <person name="Carlson J."/>
            <person name="Cervantes K."/>
            <person name="Clermont K."/>
            <person name="Krom N."/>
            <person name="Kubenka K."/>
            <person name="Mamidi S."/>
            <person name="Mattison C."/>
            <person name="Monteros M."/>
            <person name="Pisani C."/>
            <person name="Plott C."/>
            <person name="Rajasekar S."/>
            <person name="Rhein H.S."/>
            <person name="Rohla C."/>
            <person name="Song M."/>
            <person name="Hilaire R.S."/>
            <person name="Shu S."/>
            <person name="Wells L."/>
            <person name="Wang X."/>
            <person name="Webber J."/>
            <person name="Heerema R.J."/>
            <person name="Klein P."/>
            <person name="Conner P."/>
            <person name="Grauke L."/>
            <person name="Grimwood J."/>
            <person name="Schmutz J."/>
            <person name="Randall J.J."/>
        </authorList>
    </citation>
    <scope>NUCLEOTIDE SEQUENCE</scope>
    <source>
        <tissue evidence="2">Leaf</tissue>
    </source>
</reference>
<organism evidence="2 3">
    <name type="scientific">Carya illinoinensis</name>
    <name type="common">Pecan</name>
    <dbReference type="NCBI Taxonomy" id="32201"/>
    <lineage>
        <taxon>Eukaryota</taxon>
        <taxon>Viridiplantae</taxon>
        <taxon>Streptophyta</taxon>
        <taxon>Embryophyta</taxon>
        <taxon>Tracheophyta</taxon>
        <taxon>Spermatophyta</taxon>
        <taxon>Magnoliopsida</taxon>
        <taxon>eudicotyledons</taxon>
        <taxon>Gunneridae</taxon>
        <taxon>Pentapetalae</taxon>
        <taxon>rosids</taxon>
        <taxon>fabids</taxon>
        <taxon>Fagales</taxon>
        <taxon>Juglandaceae</taxon>
        <taxon>Carya</taxon>
    </lineage>
</organism>
<dbReference type="InterPro" id="IPR014830">
    <property type="entry name" value="Glycolipid_transfer_prot_dom"/>
</dbReference>
<gene>
    <name evidence="2" type="ORF">I3842_10G085000</name>
</gene>
<evidence type="ECO:0000313" key="2">
    <source>
        <dbReference type="EMBL" id="KAG6691878.1"/>
    </source>
</evidence>
<feature type="domain" description="Glycolipid transfer protein" evidence="1">
    <location>
        <begin position="64"/>
        <end position="97"/>
    </location>
</feature>
<proteinExistence type="predicted"/>
<evidence type="ECO:0000313" key="3">
    <source>
        <dbReference type="Proteomes" id="UP000811246"/>
    </source>
</evidence>
<dbReference type="AlphaFoldDB" id="A0A922DXW8"/>
<dbReference type="GO" id="GO:0005829">
    <property type="term" value="C:cytosol"/>
    <property type="evidence" value="ECO:0007669"/>
    <property type="project" value="TreeGrafter"/>
</dbReference>
<dbReference type="Proteomes" id="UP000811246">
    <property type="component" value="Chromosome 10"/>
</dbReference>
<dbReference type="GO" id="GO:1902388">
    <property type="term" value="F:ceramide 1-phosphate transfer activity"/>
    <property type="evidence" value="ECO:0007669"/>
    <property type="project" value="TreeGrafter"/>
</dbReference>
<accession>A0A922DXW8</accession>
<protein>
    <recommendedName>
        <fullName evidence="1">Glycolipid transfer protein domain-containing protein</fullName>
    </recommendedName>
</protein>
<comment type="caution">
    <text evidence="2">The sequence shown here is derived from an EMBL/GenBank/DDBJ whole genome shotgun (WGS) entry which is preliminary data.</text>
</comment>
<dbReference type="EMBL" id="CM031834">
    <property type="protein sequence ID" value="KAG6691878.1"/>
    <property type="molecule type" value="Genomic_DNA"/>
</dbReference>
<dbReference type="Pfam" id="PF08718">
    <property type="entry name" value="GLTP"/>
    <property type="match status" value="1"/>
</dbReference>
<evidence type="ECO:0000259" key="1">
    <source>
        <dbReference type="Pfam" id="PF08718"/>
    </source>
</evidence>
<dbReference type="GO" id="GO:1902387">
    <property type="term" value="F:ceramide 1-phosphate binding"/>
    <property type="evidence" value="ECO:0007669"/>
    <property type="project" value="TreeGrafter"/>
</dbReference>